<accession>A0A167VY59</accession>
<proteinExistence type="predicted"/>
<dbReference type="Proteomes" id="UP000076852">
    <property type="component" value="Chromosome 1"/>
</dbReference>
<evidence type="ECO:0000313" key="2">
    <source>
        <dbReference type="Proteomes" id="UP000076852"/>
    </source>
</evidence>
<dbReference type="EMBL" id="CP014578">
    <property type="protein sequence ID" value="ANB72617.1"/>
    <property type="molecule type" value="Genomic_DNA"/>
</dbReference>
<evidence type="ECO:0000313" key="1">
    <source>
        <dbReference type="EMBL" id="ANB72617.1"/>
    </source>
</evidence>
<gene>
    <name evidence="1" type="ORF">AYM40_09735</name>
</gene>
<dbReference type="RefSeq" id="WP_063496043.1">
    <property type="nucleotide sequence ID" value="NZ_CP014578.1"/>
</dbReference>
<protein>
    <submittedName>
        <fullName evidence="1">Uncharacterized protein</fullName>
    </submittedName>
</protein>
<dbReference type="AlphaFoldDB" id="A0A167VY59"/>
<organism evidence="1 2">
    <name type="scientific">Paraburkholderia phytofirmans OLGA172</name>
    <dbReference type="NCBI Taxonomy" id="1417228"/>
    <lineage>
        <taxon>Bacteria</taxon>
        <taxon>Pseudomonadati</taxon>
        <taxon>Pseudomonadota</taxon>
        <taxon>Betaproteobacteria</taxon>
        <taxon>Burkholderiales</taxon>
        <taxon>Burkholderiaceae</taxon>
        <taxon>Paraburkholderia</taxon>
    </lineage>
</organism>
<dbReference type="KEGG" id="buz:AYM40_09735"/>
<name>A0A167VY59_9BURK</name>
<sequence length="138" mass="14720">MTEPEHEPDTARTVKTAFELPLRTLFLIDLVLDPATIVNEAASVRVILSTGSGVVKMLTATGATAAQVHVLHSHERIIDEPSVSRVADLHVSDDGKLVYSLESGEQFLVDRDSEPVLLLPLLPATGEARGVVDTAADA</sequence>
<reference evidence="1 2" key="1">
    <citation type="journal article" date="2016" name="Gene">
        <title>PacBio SMRT assembly of a complex multi-replicon genome reveals chlorocatechol degradative operon in a region of genome plasticity.</title>
        <authorList>
            <person name="Ricker N."/>
            <person name="Shen S.Y."/>
            <person name="Goordial J."/>
            <person name="Jin S."/>
            <person name="Fulthorpe R.R."/>
        </authorList>
    </citation>
    <scope>NUCLEOTIDE SEQUENCE [LARGE SCALE GENOMIC DNA]</scope>
    <source>
        <strain evidence="1 2">OLGA172</strain>
    </source>
</reference>
<keyword evidence="2" id="KW-1185">Reference proteome</keyword>